<comment type="caution">
    <text evidence="6">The sequence shown here is derived from an EMBL/GenBank/DDBJ whole genome shotgun (WGS) entry which is preliminary data.</text>
</comment>
<organism evidence="6 7">
    <name type="scientific">Hymenobacter aquaticus</name>
    <dbReference type="NCBI Taxonomy" id="1867101"/>
    <lineage>
        <taxon>Bacteria</taxon>
        <taxon>Pseudomonadati</taxon>
        <taxon>Bacteroidota</taxon>
        <taxon>Cytophagia</taxon>
        <taxon>Cytophagales</taxon>
        <taxon>Hymenobacteraceae</taxon>
        <taxon>Hymenobacter</taxon>
    </lineage>
</organism>
<dbReference type="OrthoDB" id="9805504at2"/>
<dbReference type="Proteomes" id="UP000297549">
    <property type="component" value="Unassembled WGS sequence"/>
</dbReference>
<dbReference type="PANTHER" id="PTHR12302">
    <property type="entry name" value="EBNA2 BINDING PROTEIN P100"/>
    <property type="match status" value="1"/>
</dbReference>
<dbReference type="Pfam" id="PF00565">
    <property type="entry name" value="SNase"/>
    <property type="match status" value="1"/>
</dbReference>
<accession>A0A4Z0PUZ6</accession>
<dbReference type="GO" id="GO:0004519">
    <property type="term" value="F:endonuclease activity"/>
    <property type="evidence" value="ECO:0007669"/>
    <property type="project" value="UniProtKB-KW"/>
</dbReference>
<dbReference type="SMART" id="SM00318">
    <property type="entry name" value="SNc"/>
    <property type="match status" value="1"/>
</dbReference>
<feature type="domain" description="TNase-like" evidence="5">
    <location>
        <begin position="38"/>
        <end position="165"/>
    </location>
</feature>
<feature type="signal peptide" evidence="4">
    <location>
        <begin position="1"/>
        <end position="26"/>
    </location>
</feature>
<keyword evidence="1" id="KW-0540">Nuclease</keyword>
<evidence type="ECO:0000313" key="6">
    <source>
        <dbReference type="EMBL" id="TGE21547.1"/>
    </source>
</evidence>
<dbReference type="InterPro" id="IPR016071">
    <property type="entry name" value="Staphylococal_nuclease_OB-fold"/>
</dbReference>
<reference evidence="6 7" key="1">
    <citation type="submission" date="2019-04" db="EMBL/GenBank/DDBJ databases">
        <authorList>
            <person name="Feng G."/>
            <person name="Zhang J."/>
            <person name="Zhu H."/>
        </authorList>
    </citation>
    <scope>NUCLEOTIDE SEQUENCE [LARGE SCALE GENOMIC DNA]</scope>
    <source>
        <strain evidence="6 7">JCM 31653</strain>
    </source>
</reference>
<evidence type="ECO:0000256" key="4">
    <source>
        <dbReference type="SAM" id="SignalP"/>
    </source>
</evidence>
<evidence type="ECO:0000256" key="1">
    <source>
        <dbReference type="ARBA" id="ARBA00022722"/>
    </source>
</evidence>
<gene>
    <name evidence="6" type="ORF">E5K00_14785</name>
</gene>
<dbReference type="PANTHER" id="PTHR12302:SF3">
    <property type="entry name" value="SERINE_THREONINE-PROTEIN KINASE 31"/>
    <property type="match status" value="1"/>
</dbReference>
<dbReference type="AlphaFoldDB" id="A0A4Z0PUZ6"/>
<dbReference type="GO" id="GO:0016787">
    <property type="term" value="F:hydrolase activity"/>
    <property type="evidence" value="ECO:0007669"/>
    <property type="project" value="UniProtKB-KW"/>
</dbReference>
<dbReference type="InterPro" id="IPR035437">
    <property type="entry name" value="SNase_OB-fold_sf"/>
</dbReference>
<feature type="chain" id="PRO_5021388606" description="TNase-like domain-containing protein" evidence="4">
    <location>
        <begin position="27"/>
        <end position="191"/>
    </location>
</feature>
<keyword evidence="2" id="KW-0255">Endonuclease</keyword>
<dbReference type="SUPFAM" id="SSF50199">
    <property type="entry name" value="Staphylococcal nuclease"/>
    <property type="match status" value="1"/>
</dbReference>
<keyword evidence="4" id="KW-0732">Signal</keyword>
<dbReference type="PROSITE" id="PS51257">
    <property type="entry name" value="PROKAR_LIPOPROTEIN"/>
    <property type="match status" value="1"/>
</dbReference>
<keyword evidence="7" id="KW-1185">Reference proteome</keyword>
<protein>
    <recommendedName>
        <fullName evidence="5">TNase-like domain-containing protein</fullName>
    </recommendedName>
</protein>
<proteinExistence type="predicted"/>
<dbReference type="EMBL" id="SRLC01000002">
    <property type="protein sequence ID" value="TGE21547.1"/>
    <property type="molecule type" value="Genomic_DNA"/>
</dbReference>
<name>A0A4Z0PUZ6_9BACT</name>
<evidence type="ECO:0000313" key="7">
    <source>
        <dbReference type="Proteomes" id="UP000297549"/>
    </source>
</evidence>
<keyword evidence="3" id="KW-0378">Hydrolase</keyword>
<evidence type="ECO:0000256" key="3">
    <source>
        <dbReference type="ARBA" id="ARBA00022801"/>
    </source>
</evidence>
<dbReference type="Gene3D" id="2.40.50.90">
    <property type="match status" value="1"/>
</dbReference>
<evidence type="ECO:0000256" key="2">
    <source>
        <dbReference type="ARBA" id="ARBA00022759"/>
    </source>
</evidence>
<dbReference type="PROSITE" id="PS50830">
    <property type="entry name" value="TNASE_3"/>
    <property type="match status" value="1"/>
</dbReference>
<sequence length="191" mass="20274">MTNNTLRLVAIGFLALGGLLTGCPPAAGSTGGGTDVPRTEAGRVVRVIDGDTYDVLSGGRVLRVRLTGADAPEPGQPYGRQVADSVRRLLSPRQLVALTLHGQDLYGRTLATVVLPAAGKRPAVALDSLLVARGWAWAWAPRHKVPRLAAVQQQAQRQGRGLWHCPPAVPPSIWRNLSAAGKRRYASGCPR</sequence>
<evidence type="ECO:0000259" key="5">
    <source>
        <dbReference type="PROSITE" id="PS50830"/>
    </source>
</evidence>